<evidence type="ECO:0000313" key="4">
    <source>
        <dbReference type="Proteomes" id="UP001530315"/>
    </source>
</evidence>
<feature type="region of interest" description="Disordered" evidence="1">
    <location>
        <begin position="1"/>
        <end position="39"/>
    </location>
</feature>
<feature type="compositionally biased region" description="Polar residues" evidence="1">
    <location>
        <begin position="22"/>
        <end position="39"/>
    </location>
</feature>
<sequence length="251" mass="27506">MESVPPTSSKRRRPPEFGATIPTITTRGLATNSSNDTSISDVADREDCPMCKKFSAGPCGEIFKRWLACTDVHPGRDPSGEPLHLSMCSDFAEELAGCLEKNTTYYSNHDENSGQDLGFNSAEVDSELKDAWGVFVSEMEDGVVSGKYIVLPFPEKVDLKMEVRLATRTGAAFFMPENDGNPIIAAYIIDDHSAVIAAGSREDMYMEDLGCVLQFKVLDGMKRVTARAIYDTDHDGVLIFSRTVLVPVSEC</sequence>
<dbReference type="SMART" id="SM01227">
    <property type="entry name" value="GCK"/>
    <property type="match status" value="1"/>
</dbReference>
<reference evidence="3 4" key="1">
    <citation type="submission" date="2024-10" db="EMBL/GenBank/DDBJ databases">
        <title>Updated reference genomes for cyclostephanoid diatoms.</title>
        <authorList>
            <person name="Roberts W.R."/>
            <person name="Alverson A.J."/>
        </authorList>
    </citation>
    <scope>NUCLEOTIDE SEQUENCE [LARGE SCALE GENOMIC DNA]</scope>
    <source>
        <strain evidence="3 4">AJA276-08</strain>
    </source>
</reference>
<proteinExistence type="predicted"/>
<accession>A0ABD3MKG7</accession>
<comment type="caution">
    <text evidence="3">The sequence shown here is derived from an EMBL/GenBank/DDBJ whole genome shotgun (WGS) entry which is preliminary data.</text>
</comment>
<dbReference type="AlphaFoldDB" id="A0ABD3MKG7"/>
<evidence type="ECO:0000313" key="3">
    <source>
        <dbReference type="EMBL" id="KAL3763343.1"/>
    </source>
</evidence>
<dbReference type="Gene3D" id="1.10.287.2900">
    <property type="match status" value="1"/>
</dbReference>
<feature type="domain" description="GCK" evidence="2">
    <location>
        <begin position="46"/>
        <end position="117"/>
    </location>
</feature>
<evidence type="ECO:0000256" key="1">
    <source>
        <dbReference type="SAM" id="MobiDB-lite"/>
    </source>
</evidence>
<keyword evidence="4" id="KW-1185">Reference proteome</keyword>
<evidence type="ECO:0000259" key="2">
    <source>
        <dbReference type="SMART" id="SM01227"/>
    </source>
</evidence>
<protein>
    <recommendedName>
        <fullName evidence="2">GCK domain-containing protein</fullName>
    </recommendedName>
</protein>
<dbReference type="EMBL" id="JALLAZ020001803">
    <property type="protein sequence ID" value="KAL3763343.1"/>
    <property type="molecule type" value="Genomic_DNA"/>
</dbReference>
<organism evidence="3 4">
    <name type="scientific">Stephanodiscus triporus</name>
    <dbReference type="NCBI Taxonomy" id="2934178"/>
    <lineage>
        <taxon>Eukaryota</taxon>
        <taxon>Sar</taxon>
        <taxon>Stramenopiles</taxon>
        <taxon>Ochrophyta</taxon>
        <taxon>Bacillariophyta</taxon>
        <taxon>Coscinodiscophyceae</taxon>
        <taxon>Thalassiosirophycidae</taxon>
        <taxon>Stephanodiscales</taxon>
        <taxon>Stephanodiscaceae</taxon>
        <taxon>Stephanodiscus</taxon>
    </lineage>
</organism>
<name>A0ABD3MKG7_9STRA</name>
<gene>
    <name evidence="3" type="ORF">ACHAW5_011010</name>
</gene>
<dbReference type="Proteomes" id="UP001530315">
    <property type="component" value="Unassembled WGS sequence"/>
</dbReference>
<dbReference type="InterPro" id="IPR012891">
    <property type="entry name" value="GCK_dom"/>
</dbReference>